<dbReference type="KEGG" id="tim:GMBLW1_50570"/>
<gene>
    <name evidence="1" type="ORF">GMBLW1_50570</name>
</gene>
<dbReference type="AlphaFoldDB" id="A0A6C2YRM3"/>
<organism evidence="1">
    <name type="scientific">Tuwongella immobilis</name>
    <dbReference type="NCBI Taxonomy" id="692036"/>
    <lineage>
        <taxon>Bacteria</taxon>
        <taxon>Pseudomonadati</taxon>
        <taxon>Planctomycetota</taxon>
        <taxon>Planctomycetia</taxon>
        <taxon>Gemmatales</taxon>
        <taxon>Gemmataceae</taxon>
        <taxon>Tuwongella</taxon>
    </lineage>
</organism>
<dbReference type="RefSeq" id="WP_162659261.1">
    <property type="nucleotide sequence ID" value="NZ_LR593887.1"/>
</dbReference>
<accession>A0A6C2YRM3</accession>
<dbReference type="EMBL" id="LR593887">
    <property type="protein sequence ID" value="VTS05637.1"/>
    <property type="molecule type" value="Genomic_DNA"/>
</dbReference>
<evidence type="ECO:0000313" key="1">
    <source>
        <dbReference type="EMBL" id="VIP04136.1"/>
    </source>
</evidence>
<name>A0A6C2YRM3_9BACT</name>
<sequence>MYRPEEHLENLVRHIELVREACLLLGRRLIAQGRIDLGRILIGLGHVHDASKFHGIEWQYLHVGPDAPPEKLAMAIAQHTQTNPHHPEYWGGVENMPEIYVAEMVCDWYARSQEFGTSLRDWIRSEAITRFKIDHESEQYAWIQQFLDLLLLNSFKSKEEIPRI</sequence>
<dbReference type="Pfam" id="PF18907">
    <property type="entry name" value="DUF5662"/>
    <property type="match status" value="1"/>
</dbReference>
<reference evidence="1" key="1">
    <citation type="submission" date="2019-04" db="EMBL/GenBank/DDBJ databases">
        <authorList>
            <consortium name="Science for Life Laboratories"/>
        </authorList>
    </citation>
    <scope>NUCLEOTIDE SEQUENCE</scope>
    <source>
        <strain evidence="1">MBLW1</strain>
    </source>
</reference>
<dbReference type="InterPro" id="IPR043721">
    <property type="entry name" value="DUF5662"/>
</dbReference>
<proteinExistence type="predicted"/>
<dbReference type="Proteomes" id="UP000464378">
    <property type="component" value="Chromosome"/>
</dbReference>
<evidence type="ECO:0000313" key="2">
    <source>
        <dbReference type="Proteomes" id="UP000464378"/>
    </source>
</evidence>
<keyword evidence="2" id="KW-1185">Reference proteome</keyword>
<protein>
    <recommendedName>
        <fullName evidence="3">HD Cas3-type domain-containing protein</fullName>
    </recommendedName>
</protein>
<dbReference type="EMBL" id="LR586016">
    <property type="protein sequence ID" value="VIP04136.1"/>
    <property type="molecule type" value="Genomic_DNA"/>
</dbReference>
<evidence type="ECO:0008006" key="3">
    <source>
        <dbReference type="Google" id="ProtNLM"/>
    </source>
</evidence>
<dbReference type="InParanoid" id="A0A6C2YRM3"/>